<dbReference type="AlphaFoldDB" id="A0A815TBW3"/>
<feature type="region of interest" description="Disordered" evidence="2">
    <location>
        <begin position="1"/>
        <end position="22"/>
    </location>
</feature>
<dbReference type="Proteomes" id="UP000663889">
    <property type="component" value="Unassembled WGS sequence"/>
</dbReference>
<evidence type="ECO:0000313" key="3">
    <source>
        <dbReference type="EMBL" id="CAF1500985.1"/>
    </source>
</evidence>
<feature type="compositionally biased region" description="Polar residues" evidence="2">
    <location>
        <begin position="9"/>
        <end position="22"/>
    </location>
</feature>
<feature type="coiled-coil region" evidence="1">
    <location>
        <begin position="78"/>
        <end position="133"/>
    </location>
</feature>
<evidence type="ECO:0000313" key="4">
    <source>
        <dbReference type="Proteomes" id="UP000663889"/>
    </source>
</evidence>
<dbReference type="EMBL" id="CAJNOU010006276">
    <property type="protein sequence ID" value="CAF1500985.1"/>
    <property type="molecule type" value="Genomic_DNA"/>
</dbReference>
<accession>A0A815TBW3</accession>
<keyword evidence="1" id="KW-0175">Coiled coil</keyword>
<evidence type="ECO:0000256" key="1">
    <source>
        <dbReference type="SAM" id="Coils"/>
    </source>
</evidence>
<organism evidence="3 4">
    <name type="scientific">Rotaria sordida</name>
    <dbReference type="NCBI Taxonomy" id="392033"/>
    <lineage>
        <taxon>Eukaryota</taxon>
        <taxon>Metazoa</taxon>
        <taxon>Spiralia</taxon>
        <taxon>Gnathifera</taxon>
        <taxon>Rotifera</taxon>
        <taxon>Eurotatoria</taxon>
        <taxon>Bdelloidea</taxon>
        <taxon>Philodinida</taxon>
        <taxon>Philodinidae</taxon>
        <taxon>Rotaria</taxon>
    </lineage>
</organism>
<comment type="caution">
    <text evidence="3">The sequence shown here is derived from an EMBL/GenBank/DDBJ whole genome shotgun (WGS) entry which is preliminary data.</text>
</comment>
<sequence>MADQHSSHESNTPHGDSLQNQPNTTVSIRTLLEQNNMLRNDNTNLHQQVQHLVLQLNQQQIDSDRRLQETLFNLSESNRMLTIELNQIKKEIFNLTEENNRVTQENTYLKEQIDDLKQENLHLKKQVDDLKQENMSL</sequence>
<name>A0A815TBW3_9BILA</name>
<reference evidence="3" key="1">
    <citation type="submission" date="2021-02" db="EMBL/GenBank/DDBJ databases">
        <authorList>
            <person name="Nowell W R."/>
        </authorList>
    </citation>
    <scope>NUCLEOTIDE SEQUENCE</scope>
</reference>
<proteinExistence type="predicted"/>
<evidence type="ECO:0000256" key="2">
    <source>
        <dbReference type="SAM" id="MobiDB-lite"/>
    </source>
</evidence>
<protein>
    <submittedName>
        <fullName evidence="3">Uncharacterized protein</fullName>
    </submittedName>
</protein>
<gene>
    <name evidence="3" type="ORF">SEV965_LOCUS36070</name>
</gene>